<dbReference type="InterPro" id="IPR000884">
    <property type="entry name" value="TSP1_rpt"/>
</dbReference>
<dbReference type="InterPro" id="IPR043159">
    <property type="entry name" value="Lectin_gal-bd_sf"/>
</dbReference>
<dbReference type="CDD" id="cd22823">
    <property type="entry name" value="Gal_Rha_Lectin"/>
    <property type="match status" value="2"/>
</dbReference>
<comment type="caution">
    <text evidence="2">The sequence shown here is derived from an EMBL/GenBank/DDBJ whole genome shotgun (WGS) entry which is preliminary data.</text>
</comment>
<feature type="domain" description="SUEL-type lectin" evidence="1">
    <location>
        <begin position="338"/>
        <end position="428"/>
    </location>
</feature>
<protein>
    <submittedName>
        <fullName evidence="2">Eva-1 C</fullName>
    </submittedName>
</protein>
<dbReference type="AlphaFoldDB" id="A0A9X0D1U3"/>
<sequence>MAFPTVVAISVTHTANTALLAEVTSSKRLQTSGIQLPSTAAVVESLVASPTSLLSTSSAASASALPTSSPTSSLLLSSLTASSLDVKSISSNTSSSLLNSSISSVPKQNNSVKYEFYNITQVLNPKRVHPIKLYYCRRKAKCSFVVTRKKFGDPYEEKITSLRLAIKHSCQRALNGYLQWEGWSACPDVCGVRFHQVRRRVCLNPTTREGGGDCSGVKSETRTTGCYNACLERNASACNFMTANLSCPIGTFINIDKIFYGREHESDIICNSTGPTNGSCLPSSDMAGHNSAKVYARCQMRRTCTVMVSNDRFLDPCPGFRKHLKIEYKCSPVFERTFCDGDNALISCPPGMLLVFHNKPFYGQKNSSESCPATGPQTCVSDFKYDKINKYCKSIYMCEIPRVSNAAFNMKKSCPDTSNYLLFYHSCQKPNAIYTAWAPWRSCETCGLTPVEGDSVNALILGFPYHLLGGAATTGTKLMNNTVTIDAERTMSDLTTERAPQLSVVSMTPKLISFS</sequence>
<dbReference type="Gene3D" id="2.20.100.10">
    <property type="entry name" value="Thrombospondin type-1 (TSP1) repeat"/>
    <property type="match status" value="1"/>
</dbReference>
<accession>A0A9X0D1U3</accession>
<dbReference type="InterPro" id="IPR000922">
    <property type="entry name" value="Lectin_gal-bd_dom"/>
</dbReference>
<keyword evidence="3" id="KW-1185">Reference proteome</keyword>
<evidence type="ECO:0000313" key="3">
    <source>
        <dbReference type="Proteomes" id="UP001163046"/>
    </source>
</evidence>
<proteinExistence type="predicted"/>
<dbReference type="Gene3D" id="2.60.120.740">
    <property type="match status" value="2"/>
</dbReference>
<dbReference type="EMBL" id="MU826022">
    <property type="protein sequence ID" value="KAJ7381779.1"/>
    <property type="molecule type" value="Genomic_DNA"/>
</dbReference>
<dbReference type="PROSITE" id="PS50228">
    <property type="entry name" value="SUEL_LECTIN"/>
    <property type="match status" value="2"/>
</dbReference>
<dbReference type="SUPFAM" id="SSF82895">
    <property type="entry name" value="TSP-1 type 1 repeat"/>
    <property type="match status" value="1"/>
</dbReference>
<dbReference type="GO" id="GO:0030246">
    <property type="term" value="F:carbohydrate binding"/>
    <property type="evidence" value="ECO:0007669"/>
    <property type="project" value="InterPro"/>
</dbReference>
<dbReference type="PANTHER" id="PTHR46780">
    <property type="entry name" value="PROTEIN EVA-1"/>
    <property type="match status" value="1"/>
</dbReference>
<dbReference type="PROSITE" id="PS50092">
    <property type="entry name" value="TSP1"/>
    <property type="match status" value="1"/>
</dbReference>
<dbReference type="InterPro" id="IPR036383">
    <property type="entry name" value="TSP1_rpt_sf"/>
</dbReference>
<evidence type="ECO:0000259" key="1">
    <source>
        <dbReference type="PROSITE" id="PS50228"/>
    </source>
</evidence>
<dbReference type="Pfam" id="PF02140">
    <property type="entry name" value="SUEL_Lectin"/>
    <property type="match status" value="1"/>
</dbReference>
<organism evidence="2 3">
    <name type="scientific">Desmophyllum pertusum</name>
    <dbReference type="NCBI Taxonomy" id="174260"/>
    <lineage>
        <taxon>Eukaryota</taxon>
        <taxon>Metazoa</taxon>
        <taxon>Cnidaria</taxon>
        <taxon>Anthozoa</taxon>
        <taxon>Hexacorallia</taxon>
        <taxon>Scleractinia</taxon>
        <taxon>Caryophylliina</taxon>
        <taxon>Caryophylliidae</taxon>
        <taxon>Desmophyllum</taxon>
    </lineage>
</organism>
<dbReference type="Proteomes" id="UP001163046">
    <property type="component" value="Unassembled WGS sequence"/>
</dbReference>
<evidence type="ECO:0000313" key="2">
    <source>
        <dbReference type="EMBL" id="KAJ7381779.1"/>
    </source>
</evidence>
<feature type="domain" description="SUEL-type lectin" evidence="1">
    <location>
        <begin position="237"/>
        <end position="331"/>
    </location>
</feature>
<name>A0A9X0D1U3_9CNID</name>
<gene>
    <name evidence="2" type="primary">EVA1C_2</name>
    <name evidence="2" type="ORF">OS493_039072</name>
</gene>
<reference evidence="2" key="1">
    <citation type="submission" date="2023-01" db="EMBL/GenBank/DDBJ databases">
        <title>Genome assembly of the deep-sea coral Lophelia pertusa.</title>
        <authorList>
            <person name="Herrera S."/>
            <person name="Cordes E."/>
        </authorList>
    </citation>
    <scope>NUCLEOTIDE SEQUENCE</scope>
    <source>
        <strain evidence="2">USNM1676648</strain>
        <tissue evidence="2">Polyp</tissue>
    </source>
</reference>
<dbReference type="OrthoDB" id="5970528at2759"/>